<feature type="compositionally biased region" description="Polar residues" evidence="2">
    <location>
        <begin position="1040"/>
        <end position="1053"/>
    </location>
</feature>
<dbReference type="GO" id="GO:0032065">
    <property type="term" value="P:maintenance of protein location in cell cortex"/>
    <property type="evidence" value="ECO:0007669"/>
    <property type="project" value="InterPro"/>
</dbReference>
<feature type="compositionally biased region" description="Polar residues" evidence="2">
    <location>
        <begin position="1089"/>
        <end position="1099"/>
    </location>
</feature>
<evidence type="ECO:0000256" key="2">
    <source>
        <dbReference type="SAM" id="MobiDB-lite"/>
    </source>
</evidence>
<dbReference type="STRING" id="246404.A0A507FH57"/>
<feature type="compositionally biased region" description="Polar residues" evidence="2">
    <location>
        <begin position="55"/>
        <end position="69"/>
    </location>
</feature>
<feature type="domain" description="Pleckstrin homology" evidence="3">
    <location>
        <begin position="775"/>
        <end position="902"/>
    </location>
</feature>
<dbReference type="Gene3D" id="2.30.29.30">
    <property type="entry name" value="Pleckstrin-homology domain (PH domain)/Phosphotyrosine-binding domain (PTB)"/>
    <property type="match status" value="1"/>
</dbReference>
<dbReference type="InterPro" id="IPR011993">
    <property type="entry name" value="PH-like_dom_sf"/>
</dbReference>
<feature type="compositionally biased region" description="Basic and acidic residues" evidence="2">
    <location>
        <begin position="1146"/>
        <end position="1155"/>
    </location>
</feature>
<dbReference type="SUPFAM" id="SSF50729">
    <property type="entry name" value="PH domain-like"/>
    <property type="match status" value="1"/>
</dbReference>
<feature type="compositionally biased region" description="Low complexity" evidence="2">
    <location>
        <begin position="1100"/>
        <end position="1116"/>
    </location>
</feature>
<comment type="caution">
    <text evidence="4">The sequence shown here is derived from an EMBL/GenBank/DDBJ whole genome shotgun (WGS) entry which is preliminary data.</text>
</comment>
<gene>
    <name evidence="4" type="ORF">CcCBS67573_g03703</name>
</gene>
<dbReference type="Pfam" id="PF12814">
    <property type="entry name" value="Mcp5_PH"/>
    <property type="match status" value="1"/>
</dbReference>
<name>A0A507FH57_9FUNG</name>
<accession>A0A507FH57</accession>
<dbReference type="GO" id="GO:0015631">
    <property type="term" value="F:tubulin binding"/>
    <property type="evidence" value="ECO:0007669"/>
    <property type="project" value="TreeGrafter"/>
</dbReference>
<feature type="compositionally biased region" description="Basic residues" evidence="2">
    <location>
        <begin position="1124"/>
        <end position="1136"/>
    </location>
</feature>
<evidence type="ECO:0000256" key="1">
    <source>
        <dbReference type="SAM" id="Coils"/>
    </source>
</evidence>
<keyword evidence="5" id="KW-1185">Reference proteome</keyword>
<evidence type="ECO:0000313" key="4">
    <source>
        <dbReference type="EMBL" id="TPX75020.1"/>
    </source>
</evidence>
<dbReference type="PANTHER" id="PTHR28190:SF2">
    <property type="entry name" value="MIGRATION PROTEIN, PUTATIVE (AFU_ORTHOLOGUE AFUA_2G07730)-RELATED"/>
    <property type="match status" value="1"/>
</dbReference>
<organism evidence="4 5">
    <name type="scientific">Chytriomyces confervae</name>
    <dbReference type="NCBI Taxonomy" id="246404"/>
    <lineage>
        <taxon>Eukaryota</taxon>
        <taxon>Fungi</taxon>
        <taxon>Fungi incertae sedis</taxon>
        <taxon>Chytridiomycota</taxon>
        <taxon>Chytridiomycota incertae sedis</taxon>
        <taxon>Chytridiomycetes</taxon>
        <taxon>Chytridiales</taxon>
        <taxon>Chytriomycetaceae</taxon>
        <taxon>Chytriomyces</taxon>
    </lineage>
</organism>
<sequence length="1155" mass="127144">MNDTSTQRRVQQLEEQLRLKEKDVQLAATIGQDLLAQIQTLTLRVRELEVDPSKHTANTSASTSKSPNLIASPFQFPFPKTPTRRPSVKPIASSSLATHRLSSDSPVTSPVEDSFSLSAKSLLTQPRTPLIIRSKSQSQLLLDGAEVIPPSLTPAMSGTPKQSAKNGNSSNTPQMDPSLAAQIDSALVLQLRNLQSKTSTSESLRIKLEEKCELFERECSTLRTQNERLSASEGEQQSVYNYRSDPMFLRNLFLFALPAKLNERIWQLELTNQTMSTTTESLQKDLSRATSRLKLLERESQAAKDALDLLKQSTEKDHAESESRTENEAARKRREIAHLKREKALLERKVEELMQGANENMITLGEDGSFSLEGSAFNYDQTVGEGDKNSSFSAFRSSNTLNAGASRNAGFQSINYGSDSSQTPLFVTSLSKALDAAHAANDLLRAENSELNQNTRDLSRLLLEANEMIESLKQTCRDYEAWGVGIQSHAMGTDENAADDAAVDGAFFGSTSVYDPFDGSMVFDQSMMSLHDQIAMSSSTQNLVEGELEWNAGEIHQDGAGQLLLSDLDALEPVAVKDITEPEMDTSEVGMDISPAKQHLLEKDGSNATLMSAAETAAANASKSEPAEPPPQKLQPIMVDFCGQTDGYGFDQIQAPEHAANIIVNRSILHEMADFEASEAGPSAAHYLDHSHAVGISVTSSADTSLRSFARGTPDPNASNVTSQYTTNQNASAFIYYSGAAEREQWNSSRLIRHRSEVTFDHQTQEYVQYDGTAIEALTSTMIGTWFLKFNRHGRKPQLRFFWVCPYTRMLHWSRTASSTGTEQRTAKAVYIKDIRWSGQQGPPTATASVSDQINSVNWNKNYPPNETHAIEIVSNKRSIMMMPLNWNDHHSWISGLKLLMSKYNEEEEGTDAPKTGEVSAVPLRRERGEAPLHERFKIIDTTSTIPTDRRPLSRQSMGQPQRRCITPGPDLGSDSANSIARRRQYSYQEFTTRFSGGTTRPPPKERPDPFTLSQALAPVRQAAPAAEADDECVDASGNPLPSWTLTVRSESPGTVKAGNGALKPLSETPIRLPSKGLVKSLTGVRISSAGSQSTQSNRSPPVGSSPVMSPMSDDGQTPTVKRLFSRSKKETRQRRATLLSFTPIRRKDASQPEQ</sequence>
<dbReference type="Proteomes" id="UP000320333">
    <property type="component" value="Unassembled WGS sequence"/>
</dbReference>
<feature type="region of interest" description="Disordered" evidence="2">
    <location>
        <begin position="51"/>
        <end position="109"/>
    </location>
</feature>
<feature type="region of interest" description="Disordered" evidence="2">
    <location>
        <begin position="946"/>
        <end position="977"/>
    </location>
</feature>
<reference evidence="4 5" key="1">
    <citation type="journal article" date="2019" name="Sci. Rep.">
        <title>Comparative genomics of chytrid fungi reveal insights into the obligate biotrophic and pathogenic lifestyle of Synchytrium endobioticum.</title>
        <authorList>
            <person name="van de Vossenberg B.T.L.H."/>
            <person name="Warris S."/>
            <person name="Nguyen H.D.T."/>
            <person name="van Gent-Pelzer M.P.E."/>
            <person name="Joly D.L."/>
            <person name="van de Geest H.C."/>
            <person name="Bonants P.J.M."/>
            <person name="Smith D.S."/>
            <person name="Levesque C.A."/>
            <person name="van der Lee T.A.J."/>
        </authorList>
    </citation>
    <scope>NUCLEOTIDE SEQUENCE [LARGE SCALE GENOMIC DNA]</scope>
    <source>
        <strain evidence="4 5">CBS 675.73</strain>
    </source>
</reference>
<proteinExistence type="predicted"/>
<feature type="coiled-coil region" evidence="1">
    <location>
        <begin position="434"/>
        <end position="461"/>
    </location>
</feature>
<feature type="region of interest" description="Disordered" evidence="2">
    <location>
        <begin position="312"/>
        <end position="334"/>
    </location>
</feature>
<protein>
    <recommendedName>
        <fullName evidence="3">Pleckstrin homology domain-containing protein</fullName>
    </recommendedName>
</protein>
<dbReference type="GO" id="GO:0000226">
    <property type="term" value="P:microtubule cytoskeleton organization"/>
    <property type="evidence" value="ECO:0007669"/>
    <property type="project" value="TreeGrafter"/>
</dbReference>
<keyword evidence="1" id="KW-0175">Coiled coil</keyword>
<dbReference type="OrthoDB" id="2149224at2759"/>
<evidence type="ECO:0000313" key="5">
    <source>
        <dbReference type="Proteomes" id="UP000320333"/>
    </source>
</evidence>
<dbReference type="GO" id="GO:0005938">
    <property type="term" value="C:cell cortex"/>
    <property type="evidence" value="ECO:0007669"/>
    <property type="project" value="InterPro"/>
</dbReference>
<feature type="region of interest" description="Disordered" evidence="2">
    <location>
        <begin position="1087"/>
        <end position="1155"/>
    </location>
</feature>
<feature type="region of interest" description="Disordered" evidence="2">
    <location>
        <begin position="151"/>
        <end position="177"/>
    </location>
</feature>
<feature type="compositionally biased region" description="Polar residues" evidence="2">
    <location>
        <begin position="154"/>
        <end position="175"/>
    </location>
</feature>
<dbReference type="AlphaFoldDB" id="A0A507FH57"/>
<dbReference type="InterPro" id="IPR053005">
    <property type="entry name" value="Nuclear_Pos-Cytoskel_Interact"/>
</dbReference>
<dbReference type="GO" id="GO:0005543">
    <property type="term" value="F:phospholipid binding"/>
    <property type="evidence" value="ECO:0007669"/>
    <property type="project" value="InterPro"/>
</dbReference>
<evidence type="ECO:0000259" key="3">
    <source>
        <dbReference type="Pfam" id="PF12814"/>
    </source>
</evidence>
<dbReference type="GO" id="GO:0005739">
    <property type="term" value="C:mitochondrion"/>
    <property type="evidence" value="ECO:0007669"/>
    <property type="project" value="TreeGrafter"/>
</dbReference>
<dbReference type="EMBL" id="QEAP01000098">
    <property type="protein sequence ID" value="TPX75020.1"/>
    <property type="molecule type" value="Genomic_DNA"/>
</dbReference>
<feature type="region of interest" description="Disordered" evidence="2">
    <location>
        <begin position="1023"/>
        <end position="1069"/>
    </location>
</feature>
<dbReference type="PANTHER" id="PTHR28190">
    <property type="entry name" value="NUCLEAR MIGRATION PROTEIN NUM1"/>
    <property type="match status" value="1"/>
</dbReference>
<dbReference type="InterPro" id="IPR024774">
    <property type="entry name" value="PH_dom-Mcp5-type"/>
</dbReference>